<organism evidence="1 2">
    <name type="scientific">Tanacetum coccineum</name>
    <dbReference type="NCBI Taxonomy" id="301880"/>
    <lineage>
        <taxon>Eukaryota</taxon>
        <taxon>Viridiplantae</taxon>
        <taxon>Streptophyta</taxon>
        <taxon>Embryophyta</taxon>
        <taxon>Tracheophyta</taxon>
        <taxon>Spermatophyta</taxon>
        <taxon>Magnoliopsida</taxon>
        <taxon>eudicotyledons</taxon>
        <taxon>Gunneridae</taxon>
        <taxon>Pentapetalae</taxon>
        <taxon>asterids</taxon>
        <taxon>campanulids</taxon>
        <taxon>Asterales</taxon>
        <taxon>Asteraceae</taxon>
        <taxon>Asteroideae</taxon>
        <taxon>Anthemideae</taxon>
        <taxon>Anthemidinae</taxon>
        <taxon>Tanacetum</taxon>
    </lineage>
</organism>
<protein>
    <submittedName>
        <fullName evidence="1">Uncharacterized protein</fullName>
    </submittedName>
</protein>
<name>A0ABQ5HZT2_9ASTR</name>
<comment type="caution">
    <text evidence="1">The sequence shown here is derived from an EMBL/GenBank/DDBJ whole genome shotgun (WGS) entry which is preliminary data.</text>
</comment>
<dbReference type="Proteomes" id="UP001151760">
    <property type="component" value="Unassembled WGS sequence"/>
</dbReference>
<gene>
    <name evidence="1" type="ORF">Tco_1081647</name>
</gene>
<proteinExistence type="predicted"/>
<evidence type="ECO:0000313" key="1">
    <source>
        <dbReference type="EMBL" id="GJT92802.1"/>
    </source>
</evidence>
<reference evidence="1" key="1">
    <citation type="journal article" date="2022" name="Int. J. Mol. Sci.">
        <title>Draft Genome of Tanacetum Coccineum: Genomic Comparison of Closely Related Tanacetum-Family Plants.</title>
        <authorList>
            <person name="Yamashiro T."/>
            <person name="Shiraishi A."/>
            <person name="Nakayama K."/>
            <person name="Satake H."/>
        </authorList>
    </citation>
    <scope>NUCLEOTIDE SEQUENCE</scope>
</reference>
<evidence type="ECO:0000313" key="2">
    <source>
        <dbReference type="Proteomes" id="UP001151760"/>
    </source>
</evidence>
<keyword evidence="2" id="KW-1185">Reference proteome</keyword>
<sequence>MALNSNKIGMLPKLDDVDDTIPSKNLIQKLHDDQKCMKKVVEDMSGSYEYKLNQDQDHRLEEEKDCRHGKVYNWETATFGKIWYYEDVHDLKYVETEFPTIVFDDALTSDVMLLCEPTVSLLNDKIDFRISFDESDDEDYTVIYGKNSFSYKIIYVNDFKTDSENDNDKVNMPSFPSPEPTVSYFNDFDFLKDFEKEFPAVAYNDALTSKLDFLTEPTVSPQHINEFNLKDETSLSKCDEGKQNVLYFNNLFPFNVIYPDDLKSDTDNDNDEIDIEQPSGNMSVIPLPNVINVYDGAYAHGYQYDVSWGMDMAYRIPVEFQDLLNENDKFGGVLIFWKLMCVVVMLASKSTFTTYNLARKRNLENLSSKISGEFLIKILLIPVLKVLFIQRGHCII</sequence>
<reference evidence="1" key="2">
    <citation type="submission" date="2022-01" db="EMBL/GenBank/DDBJ databases">
        <authorList>
            <person name="Yamashiro T."/>
            <person name="Shiraishi A."/>
            <person name="Satake H."/>
            <person name="Nakayama K."/>
        </authorList>
    </citation>
    <scope>NUCLEOTIDE SEQUENCE</scope>
</reference>
<accession>A0ABQ5HZT2</accession>
<dbReference type="EMBL" id="BQNB010020144">
    <property type="protein sequence ID" value="GJT92802.1"/>
    <property type="molecule type" value="Genomic_DNA"/>
</dbReference>